<dbReference type="CDD" id="cd07572">
    <property type="entry name" value="nit"/>
    <property type="match status" value="1"/>
</dbReference>
<keyword evidence="1 3" id="KW-0378">Hydrolase</keyword>
<name>A0A160TTN8_9ZZZZ</name>
<dbReference type="PROSITE" id="PS01227">
    <property type="entry name" value="UPF0012"/>
    <property type="match status" value="1"/>
</dbReference>
<dbReference type="Gene3D" id="3.60.110.10">
    <property type="entry name" value="Carbon-nitrogen hydrolase"/>
    <property type="match status" value="1"/>
</dbReference>
<dbReference type="AlphaFoldDB" id="A0A160TTN8"/>
<evidence type="ECO:0000313" key="3">
    <source>
        <dbReference type="EMBL" id="CUS53486.1"/>
    </source>
</evidence>
<gene>
    <name evidence="3" type="ORF">MGWOODY_XGa1458</name>
</gene>
<proteinExistence type="predicted"/>
<dbReference type="InterPro" id="IPR003010">
    <property type="entry name" value="C-N_Hydrolase"/>
</dbReference>
<dbReference type="InterPro" id="IPR001110">
    <property type="entry name" value="UPF0012_CS"/>
</dbReference>
<dbReference type="InterPro" id="IPR045254">
    <property type="entry name" value="Nit1/2_C-N_Hydrolase"/>
</dbReference>
<protein>
    <submittedName>
        <fullName evidence="3">FIG003879: Predicted amidohydrolase</fullName>
    </submittedName>
</protein>
<accession>A0A160TTN8</accession>
<sequence length="265" mass="29354">MKVAALQMNSGEVMDENLTVADRLIYQAAEFGAELVVLPENFSLMTGDHEVRLAAAQRGQEVRRFLSELAKKHCISLVGGSIPLASTEGKVTNSCLMYGADGEFLARYDKIHLFDVDVGRGESYQESARTTAGSQPVLVPLHNTQVGLTICYDMRFPELFRTLSERGAEVFTVPSAFTVPTGQAHWHVLLRCRAIENLAWIIAPAQAGCHPGGRETFGHSLIIDPWGEVVAEQTEPITQLVLADIDLQSVRDKRRRFPVLTHRRL</sequence>
<dbReference type="InterPro" id="IPR036526">
    <property type="entry name" value="C-N_Hydrolase_sf"/>
</dbReference>
<dbReference type="EMBL" id="CZRL01000097">
    <property type="protein sequence ID" value="CUS53486.1"/>
    <property type="molecule type" value="Genomic_DNA"/>
</dbReference>
<dbReference type="Pfam" id="PF00795">
    <property type="entry name" value="CN_hydrolase"/>
    <property type="match status" value="1"/>
</dbReference>
<dbReference type="GO" id="GO:0016811">
    <property type="term" value="F:hydrolase activity, acting on carbon-nitrogen (but not peptide) bonds, in linear amides"/>
    <property type="evidence" value="ECO:0007669"/>
    <property type="project" value="InterPro"/>
</dbReference>
<dbReference type="PROSITE" id="PS50263">
    <property type="entry name" value="CN_HYDROLASE"/>
    <property type="match status" value="1"/>
</dbReference>
<reference evidence="3" key="1">
    <citation type="submission" date="2015-10" db="EMBL/GenBank/DDBJ databases">
        <authorList>
            <person name="Gilbert D.G."/>
        </authorList>
    </citation>
    <scope>NUCLEOTIDE SEQUENCE</scope>
</reference>
<dbReference type="PANTHER" id="PTHR23088">
    <property type="entry name" value="NITRILASE-RELATED"/>
    <property type="match status" value="1"/>
</dbReference>
<evidence type="ECO:0000259" key="2">
    <source>
        <dbReference type="PROSITE" id="PS50263"/>
    </source>
</evidence>
<evidence type="ECO:0000256" key="1">
    <source>
        <dbReference type="ARBA" id="ARBA00022801"/>
    </source>
</evidence>
<dbReference type="SUPFAM" id="SSF56317">
    <property type="entry name" value="Carbon-nitrogen hydrolase"/>
    <property type="match status" value="1"/>
</dbReference>
<feature type="domain" description="CN hydrolase" evidence="2">
    <location>
        <begin position="1"/>
        <end position="247"/>
    </location>
</feature>
<organism evidence="3">
    <name type="scientific">hydrothermal vent metagenome</name>
    <dbReference type="NCBI Taxonomy" id="652676"/>
    <lineage>
        <taxon>unclassified sequences</taxon>
        <taxon>metagenomes</taxon>
        <taxon>ecological metagenomes</taxon>
    </lineage>
</organism>
<dbReference type="PANTHER" id="PTHR23088:SF27">
    <property type="entry name" value="DEAMINATED GLUTATHIONE AMIDASE"/>
    <property type="match status" value="1"/>
</dbReference>